<feature type="transmembrane region" description="Helical" evidence="8">
    <location>
        <begin position="54"/>
        <end position="77"/>
    </location>
</feature>
<dbReference type="InterPro" id="IPR040423">
    <property type="entry name" value="PEA_transferase"/>
</dbReference>
<protein>
    <submittedName>
        <fullName evidence="11">Phosphoethanolamine transferase for glucans (OPG), alkaline phosphatase superfamily</fullName>
    </submittedName>
    <submittedName>
        <fullName evidence="10">tRNA modification GTPase TrmE</fullName>
    </submittedName>
</protein>
<dbReference type="SUPFAM" id="SSF53649">
    <property type="entry name" value="Alkaline phosphatase-like"/>
    <property type="match status" value="1"/>
</dbReference>
<dbReference type="AlphaFoldDB" id="A0A1I3WIX3"/>
<dbReference type="CDD" id="cd16017">
    <property type="entry name" value="LptA"/>
    <property type="match status" value="1"/>
</dbReference>
<gene>
    <name evidence="11" type="ORF">SAMN05421680_12712</name>
    <name evidence="10" type="ORF">Xmau_03216</name>
</gene>
<reference evidence="12" key="2">
    <citation type="submission" date="2016-10" db="EMBL/GenBank/DDBJ databases">
        <authorList>
            <person name="Varghese N."/>
            <person name="Submissions S."/>
        </authorList>
    </citation>
    <scope>NUCLEOTIDE SEQUENCE [LARGE SCALE GENOMIC DNA]</scope>
    <source>
        <strain evidence="12">DSM 17908</strain>
    </source>
</reference>
<keyword evidence="2" id="KW-1003">Cell membrane</keyword>
<evidence type="ECO:0000256" key="4">
    <source>
        <dbReference type="ARBA" id="ARBA00022692"/>
    </source>
</evidence>
<dbReference type="InterPro" id="IPR000917">
    <property type="entry name" value="Sulfatase_N"/>
</dbReference>
<evidence type="ECO:0000259" key="9">
    <source>
        <dbReference type="Pfam" id="PF00884"/>
    </source>
</evidence>
<keyword evidence="6 8" id="KW-0472">Membrane</keyword>
<evidence type="ECO:0000313" key="11">
    <source>
        <dbReference type="EMBL" id="SFK07435.1"/>
    </source>
</evidence>
<keyword evidence="5 8" id="KW-1133">Transmembrane helix</keyword>
<name>A0A1I3WIX3_9GAMM</name>
<dbReference type="Pfam" id="PF00884">
    <property type="entry name" value="Sulfatase"/>
    <property type="match status" value="1"/>
</dbReference>
<dbReference type="EMBL" id="FORG01000027">
    <property type="protein sequence ID" value="SFK07435.1"/>
    <property type="molecule type" value="Genomic_DNA"/>
</dbReference>
<comment type="similarity">
    <text evidence="7">Belongs to the phosphoethanolamine transferase family.</text>
</comment>
<keyword evidence="4 8" id="KW-0812">Transmembrane</keyword>
<feature type="transmembrane region" description="Helical" evidence="8">
    <location>
        <begin position="33"/>
        <end position="49"/>
    </location>
</feature>
<evidence type="ECO:0000256" key="7">
    <source>
        <dbReference type="ARBA" id="ARBA00038481"/>
    </source>
</evidence>
<dbReference type="STRING" id="351675.SAMN05421680_12712"/>
<evidence type="ECO:0000256" key="8">
    <source>
        <dbReference type="SAM" id="Phobius"/>
    </source>
</evidence>
<keyword evidence="3 11" id="KW-0808">Transferase</keyword>
<reference evidence="11" key="1">
    <citation type="submission" date="2016-10" db="EMBL/GenBank/DDBJ databases">
        <authorList>
            <person name="de Groot N.N."/>
        </authorList>
    </citation>
    <scope>NUCLEOTIDE SEQUENCE [LARGE SCALE GENOMIC DNA]</scope>
    <source>
        <strain evidence="11">DSM 17908</strain>
    </source>
</reference>
<evidence type="ECO:0000256" key="6">
    <source>
        <dbReference type="ARBA" id="ARBA00023136"/>
    </source>
</evidence>
<evidence type="ECO:0000256" key="5">
    <source>
        <dbReference type="ARBA" id="ARBA00022989"/>
    </source>
</evidence>
<evidence type="ECO:0000256" key="2">
    <source>
        <dbReference type="ARBA" id="ARBA00022475"/>
    </source>
</evidence>
<reference evidence="10 13" key="3">
    <citation type="journal article" date="2017" name="Nat. Microbiol.">
        <title>Natural product diversity associated with the nematode symbionts Photorhabdus and Xenorhabdus.</title>
        <authorList>
            <person name="Tobias N.J."/>
            <person name="Wolff H."/>
            <person name="Djahanschiri B."/>
            <person name="Grundmann F."/>
            <person name="Kronenwerth M."/>
            <person name="Shi Y.M."/>
            <person name="Simonyi S."/>
            <person name="Grun P."/>
            <person name="Shapiro-Ilan D."/>
            <person name="Pidot S.J."/>
            <person name="Stinear T.P."/>
            <person name="Ebersberger I."/>
            <person name="Bode H.B."/>
        </authorList>
    </citation>
    <scope>NUCLEOTIDE SEQUENCE [LARGE SCALE GENOMIC DNA]</scope>
    <source>
        <strain evidence="10 13">DSM 17908</strain>
    </source>
</reference>
<dbReference type="Gene3D" id="3.40.720.10">
    <property type="entry name" value="Alkaline Phosphatase, subunit A"/>
    <property type="match status" value="1"/>
</dbReference>
<dbReference type="PANTHER" id="PTHR30443">
    <property type="entry name" value="INNER MEMBRANE PROTEIN"/>
    <property type="match status" value="1"/>
</dbReference>
<dbReference type="GO" id="GO:0005886">
    <property type="term" value="C:plasma membrane"/>
    <property type="evidence" value="ECO:0007669"/>
    <property type="project" value="UniProtKB-SubCell"/>
</dbReference>
<feature type="domain" description="Sulfatase N-terminal" evidence="9">
    <location>
        <begin position="210"/>
        <end position="480"/>
    </location>
</feature>
<dbReference type="PANTHER" id="PTHR30443:SF4">
    <property type="entry name" value="PHOSPHOETHANOLAMINE TRANSFERASE OPGE-RELATED"/>
    <property type="match status" value="1"/>
</dbReference>
<evidence type="ECO:0000313" key="13">
    <source>
        <dbReference type="Proteomes" id="UP000224607"/>
    </source>
</evidence>
<dbReference type="GO" id="GO:0009244">
    <property type="term" value="P:lipopolysaccharide core region biosynthetic process"/>
    <property type="evidence" value="ECO:0007669"/>
    <property type="project" value="TreeGrafter"/>
</dbReference>
<dbReference type="InterPro" id="IPR017850">
    <property type="entry name" value="Alkaline_phosphatase_core_sf"/>
</dbReference>
<evidence type="ECO:0000256" key="1">
    <source>
        <dbReference type="ARBA" id="ARBA00004651"/>
    </source>
</evidence>
<sequence length="524" mass="59732">MSFFQKNKNFPYFIALFLLIFLIHQSLGYQLKLIYVVSAYMFFLLIGAINKQAYLFLIVFFSLIGMAYTPIGLNYGYPDINAVGSLLYTNKNETLEYITGLPFSTYLTAIAILVLMVFSFKLNITLSGKGKKWLFALFFIPAFWSPVKGYIKSNFSDSSILLSTSLPEIRFFQDAYSSYTQVMSENSRFARIIKNQDDWQPVIKDEKYDTYIMVIGESARKDFLNGYGFPVKNTPWLEKANATKFTHYISSAPSTQLSLTNSLAIREANEIQLNNSIISLAKKAGFETYWLSNQGMKGGFDSPVALIGQQANHYTFLKEGSSDDRSYMPDENLLPYIRNALKNEDNAKSDKKRKLIVIHLMGSHPQPCARTDGHFTTYFHSQNISCYIQSIHNTDSLLAKIENTANQNKLHWTMLYFSDHGLSFVGKNTDNENLTHGDDNKQNYQVPFIVTGYDYSDKSTVDADRNGLHLLPMLATWLGVAESRLASECNWFSNQECQDQHTVISFSGEYKDFKQLQDDAINLN</sequence>
<dbReference type="GO" id="GO:0016776">
    <property type="term" value="F:phosphotransferase activity, phosphate group as acceptor"/>
    <property type="evidence" value="ECO:0007669"/>
    <property type="project" value="TreeGrafter"/>
</dbReference>
<dbReference type="EMBL" id="NITY01000013">
    <property type="protein sequence ID" value="PHM39047.1"/>
    <property type="molecule type" value="Genomic_DNA"/>
</dbReference>
<evidence type="ECO:0000313" key="10">
    <source>
        <dbReference type="EMBL" id="PHM39047.1"/>
    </source>
</evidence>
<proteinExistence type="inferred from homology"/>
<feature type="transmembrane region" description="Helical" evidence="8">
    <location>
        <begin position="97"/>
        <end position="120"/>
    </location>
</feature>
<comment type="subcellular location">
    <subcellularLocation>
        <location evidence="1">Cell membrane</location>
        <topology evidence="1">Multi-pass membrane protein</topology>
    </subcellularLocation>
</comment>
<dbReference type="Proteomes" id="UP000224607">
    <property type="component" value="Unassembled WGS sequence"/>
</dbReference>
<dbReference type="Proteomes" id="UP000198919">
    <property type="component" value="Unassembled WGS sequence"/>
</dbReference>
<dbReference type="InterPro" id="IPR058130">
    <property type="entry name" value="PEA_transf_C"/>
</dbReference>
<evidence type="ECO:0000256" key="3">
    <source>
        <dbReference type="ARBA" id="ARBA00022679"/>
    </source>
</evidence>
<dbReference type="OrthoDB" id="9786870at2"/>
<evidence type="ECO:0000313" key="12">
    <source>
        <dbReference type="Proteomes" id="UP000198919"/>
    </source>
</evidence>
<feature type="transmembrane region" description="Helical" evidence="8">
    <location>
        <begin position="132"/>
        <end position="151"/>
    </location>
</feature>
<feature type="transmembrane region" description="Helical" evidence="8">
    <location>
        <begin position="9"/>
        <end position="27"/>
    </location>
</feature>
<keyword evidence="13" id="KW-1185">Reference proteome</keyword>
<organism evidence="11 12">
    <name type="scientific">Xenorhabdus mauleonii</name>
    <dbReference type="NCBI Taxonomy" id="351675"/>
    <lineage>
        <taxon>Bacteria</taxon>
        <taxon>Pseudomonadati</taxon>
        <taxon>Pseudomonadota</taxon>
        <taxon>Gammaproteobacteria</taxon>
        <taxon>Enterobacterales</taxon>
        <taxon>Morganellaceae</taxon>
        <taxon>Xenorhabdus</taxon>
    </lineage>
</organism>
<accession>A0A1I3WIX3</accession>